<dbReference type="PANTHER" id="PTHR30572:SF18">
    <property type="entry name" value="ABC-TYPE MACROLIDE FAMILY EXPORT SYSTEM PERMEASE COMPONENT 2"/>
    <property type="match status" value="1"/>
</dbReference>
<feature type="transmembrane region" description="Helical" evidence="6">
    <location>
        <begin position="329"/>
        <end position="357"/>
    </location>
</feature>
<evidence type="ECO:0000256" key="3">
    <source>
        <dbReference type="ARBA" id="ARBA00022692"/>
    </source>
</evidence>
<keyword evidence="5 6" id="KW-0472">Membrane</keyword>
<dbReference type="Pfam" id="PF02687">
    <property type="entry name" value="FtsX"/>
    <property type="match status" value="2"/>
</dbReference>
<evidence type="ECO:0000259" key="8">
    <source>
        <dbReference type="Pfam" id="PF12704"/>
    </source>
</evidence>
<name>A0AAE3M3W5_9BACT</name>
<dbReference type="InterPro" id="IPR003838">
    <property type="entry name" value="ABC3_permease_C"/>
</dbReference>
<evidence type="ECO:0000313" key="9">
    <source>
        <dbReference type="EMBL" id="MCW3786619.1"/>
    </source>
</evidence>
<dbReference type="GO" id="GO:0022857">
    <property type="term" value="F:transmembrane transporter activity"/>
    <property type="evidence" value="ECO:0007669"/>
    <property type="project" value="TreeGrafter"/>
</dbReference>
<dbReference type="InterPro" id="IPR050250">
    <property type="entry name" value="Macrolide_Exporter_MacB"/>
</dbReference>
<keyword evidence="3 6" id="KW-0812">Transmembrane</keyword>
<feature type="transmembrane region" description="Helical" evidence="6">
    <location>
        <begin position="21"/>
        <end position="43"/>
    </location>
</feature>
<dbReference type="EMBL" id="JAPDPJ010000016">
    <property type="protein sequence ID" value="MCW3786619.1"/>
    <property type="molecule type" value="Genomic_DNA"/>
</dbReference>
<comment type="subcellular location">
    <subcellularLocation>
        <location evidence="1">Cell membrane</location>
        <topology evidence="1">Multi-pass membrane protein</topology>
    </subcellularLocation>
</comment>
<dbReference type="GO" id="GO:0005886">
    <property type="term" value="C:plasma membrane"/>
    <property type="evidence" value="ECO:0007669"/>
    <property type="project" value="UniProtKB-SubCell"/>
</dbReference>
<evidence type="ECO:0000256" key="2">
    <source>
        <dbReference type="ARBA" id="ARBA00022475"/>
    </source>
</evidence>
<accession>A0AAE3M3W5</accession>
<feature type="transmembrane region" description="Helical" evidence="6">
    <location>
        <begin position="419"/>
        <end position="439"/>
    </location>
</feature>
<feature type="transmembrane region" description="Helical" evidence="6">
    <location>
        <begin position="284"/>
        <end position="308"/>
    </location>
</feature>
<dbReference type="InterPro" id="IPR025857">
    <property type="entry name" value="MacB_PCD"/>
</dbReference>
<gene>
    <name evidence="9" type="ORF">OM075_09080</name>
</gene>
<reference evidence="9" key="1">
    <citation type="submission" date="2022-10" db="EMBL/GenBank/DDBJ databases">
        <authorList>
            <person name="Yu W.X."/>
        </authorList>
    </citation>
    <scope>NUCLEOTIDE SEQUENCE</scope>
    <source>
        <strain evidence="9">AAT</strain>
    </source>
</reference>
<evidence type="ECO:0000313" key="10">
    <source>
        <dbReference type="Proteomes" id="UP001209229"/>
    </source>
</evidence>
<comment type="caution">
    <text evidence="9">The sequence shown here is derived from an EMBL/GenBank/DDBJ whole genome shotgun (WGS) entry which is preliminary data.</text>
</comment>
<keyword evidence="4 6" id="KW-1133">Transmembrane helix</keyword>
<evidence type="ECO:0000256" key="6">
    <source>
        <dbReference type="SAM" id="Phobius"/>
    </source>
</evidence>
<evidence type="ECO:0000256" key="4">
    <source>
        <dbReference type="ARBA" id="ARBA00022989"/>
    </source>
</evidence>
<dbReference type="PANTHER" id="PTHR30572">
    <property type="entry name" value="MEMBRANE COMPONENT OF TRANSPORTER-RELATED"/>
    <property type="match status" value="1"/>
</dbReference>
<dbReference type="AlphaFoldDB" id="A0AAE3M3W5"/>
<feature type="domain" description="ABC3 transporter permease C-terminal" evidence="7">
    <location>
        <begin position="288"/>
        <end position="402"/>
    </location>
</feature>
<evidence type="ECO:0000256" key="5">
    <source>
        <dbReference type="ARBA" id="ARBA00023136"/>
    </source>
</evidence>
<keyword evidence="10" id="KW-1185">Reference proteome</keyword>
<keyword evidence="2" id="KW-1003">Cell membrane</keyword>
<feature type="transmembrane region" description="Helical" evidence="6">
    <location>
        <begin position="664"/>
        <end position="688"/>
    </location>
</feature>
<dbReference type="Pfam" id="PF12704">
    <property type="entry name" value="MacB_PCD"/>
    <property type="match status" value="1"/>
</dbReference>
<evidence type="ECO:0000256" key="1">
    <source>
        <dbReference type="ARBA" id="ARBA00004651"/>
    </source>
</evidence>
<feature type="domain" description="MacB-like periplasmic core" evidence="8">
    <location>
        <begin position="20"/>
        <end position="241"/>
    </location>
</feature>
<evidence type="ECO:0000259" key="7">
    <source>
        <dbReference type="Pfam" id="PF02687"/>
    </source>
</evidence>
<dbReference type="RefSeq" id="WP_301190184.1">
    <property type="nucleotide sequence ID" value="NZ_JAPDPJ010000016.1"/>
</dbReference>
<feature type="domain" description="ABC3 transporter permease C-terminal" evidence="7">
    <location>
        <begin position="667"/>
        <end position="780"/>
    </location>
</feature>
<proteinExistence type="predicted"/>
<protein>
    <submittedName>
        <fullName evidence="9">ABC transporter permease</fullName>
    </submittedName>
</protein>
<dbReference type="Proteomes" id="UP001209229">
    <property type="component" value="Unassembled WGS sequence"/>
</dbReference>
<sequence>MTPNNLKIAYRTILKSKTITSLNIIGLSIGIAVSSILFLFTYLEFTKNEDQKNIDTKYVIVDANDGNATSIPIRMLNALKTEIPEISTASCFNEEWSPQVFVKNNDNSYKINKLLVASENFLSTTDLPVVQGNANQSLASANKIVLTESLAKKIFGNVNVIGKTIEYNSTYLQNQILEVGAVIQIPNNSSWNFEAIIPINLNMKIDWYKNLYESWETYNYSAICSINPNADIHKIQEKLANISDDVIPSDIYEGIKYQVYPLKNAYFNIPKFDGMDHGDIYSTYIILIVAILILLLACANFINLNTALRQRNFKNYNIIKSLGSNKNNLISLLITENFLQVFAAIISSVIIFNYLFYFMEKFIDNSISLSSIFSIKVLLILVLLLLTTILITSILPVFSISKTLNRTKNKIQKRTISHSLIIGQFIISIVLISSIIIIFKQNNLILNQDPGFTKDQIIYATTNNDIQNNFQSFKAKLQQIPEISDFTFSSEPFGNITNNWGTTIEINGQEKEFDFAMLKISPNFFNFFNIPLEHGIQLNNLSHQNQDIIINKKAVEKYQITDLLNSRVNIDDNPEHGKIIGQVHNFNMNSFHVPIKSSAFMSCKDIDDIIYLKLNTKSSKQINQLLTKLNNIWTDISPNFPFDYKFLDKSWEALYQKDLMFQKMILFATLMSILLSCLGLISLTSLVLENKTKEIGIRKVNGAKTNEIMLLLNNSFVKWIVIAFLIATPISFFAMQKWLQNFAYKTELSWWVFMLAGLLSLAITLLTVSLQSWRAATRNPVEALRYE</sequence>
<feature type="transmembrane region" description="Helical" evidence="6">
    <location>
        <begin position="377"/>
        <end position="398"/>
    </location>
</feature>
<feature type="transmembrane region" description="Helical" evidence="6">
    <location>
        <begin position="716"/>
        <end position="736"/>
    </location>
</feature>
<feature type="transmembrane region" description="Helical" evidence="6">
    <location>
        <begin position="748"/>
        <end position="768"/>
    </location>
</feature>
<organism evidence="9 10">
    <name type="scientific">Plebeiibacterium sediminum</name>
    <dbReference type="NCBI Taxonomy" id="2992112"/>
    <lineage>
        <taxon>Bacteria</taxon>
        <taxon>Pseudomonadati</taxon>
        <taxon>Bacteroidota</taxon>
        <taxon>Bacteroidia</taxon>
        <taxon>Marinilabiliales</taxon>
        <taxon>Marinilabiliaceae</taxon>
        <taxon>Plebeiibacterium</taxon>
    </lineage>
</organism>